<protein>
    <submittedName>
        <fullName evidence="3">Putative oxidoreductase</fullName>
    </submittedName>
</protein>
<dbReference type="InterPro" id="IPR051603">
    <property type="entry name" value="Zinc-ADH_QOR/CCCR"/>
</dbReference>
<reference evidence="3 4" key="1">
    <citation type="submission" date="2011-05" db="EMBL/GenBank/DDBJ databases">
        <title>Whole genome sequence of Microlunatus phosphovorus NM-1.</title>
        <authorList>
            <person name="Hosoyama A."/>
            <person name="Sasaki K."/>
            <person name="Harada T."/>
            <person name="Igarashi R."/>
            <person name="Kawakoshi A."/>
            <person name="Sasagawa M."/>
            <person name="Fukada J."/>
            <person name="Nakamura S."/>
            <person name="Katano Y."/>
            <person name="Hanada S."/>
            <person name="Kamagata Y."/>
            <person name="Nakamura N."/>
            <person name="Yamazaki S."/>
            <person name="Fujita N."/>
        </authorList>
    </citation>
    <scope>NUCLEOTIDE SEQUENCE [LARGE SCALE GENOMIC DNA]</scope>
    <source>
        <strain evidence="4">ATCC 700054 / DSM 10555 / JCM 9379 / NBRC 101784 / NCIMB 13414 / VKM Ac-1990 / NM-1</strain>
    </source>
</reference>
<dbReference type="OrthoDB" id="9801186at2"/>
<dbReference type="SMART" id="SM00829">
    <property type="entry name" value="PKS_ER"/>
    <property type="match status" value="1"/>
</dbReference>
<keyword evidence="1" id="KW-0521">NADP</keyword>
<name>F5XMJ9_MICPN</name>
<keyword evidence="4" id="KW-1185">Reference proteome</keyword>
<dbReference type="InterPro" id="IPR013154">
    <property type="entry name" value="ADH-like_N"/>
</dbReference>
<evidence type="ECO:0000313" key="4">
    <source>
        <dbReference type="Proteomes" id="UP000007947"/>
    </source>
</evidence>
<dbReference type="EMBL" id="AP012204">
    <property type="protein sequence ID" value="BAK36456.1"/>
    <property type="molecule type" value="Genomic_DNA"/>
</dbReference>
<gene>
    <name evidence="3" type="ordered locus">MLP_34420</name>
</gene>
<dbReference type="KEGG" id="mph:MLP_34420"/>
<dbReference type="PANTHER" id="PTHR44154">
    <property type="entry name" value="QUINONE OXIDOREDUCTASE"/>
    <property type="match status" value="1"/>
</dbReference>
<dbReference type="InterPro" id="IPR036291">
    <property type="entry name" value="NAD(P)-bd_dom_sf"/>
</dbReference>
<dbReference type="HOGENOM" id="CLU_026673_3_3_11"/>
<feature type="domain" description="Enoyl reductase (ER)" evidence="2">
    <location>
        <begin position="10"/>
        <end position="297"/>
    </location>
</feature>
<evidence type="ECO:0000259" key="2">
    <source>
        <dbReference type="SMART" id="SM00829"/>
    </source>
</evidence>
<dbReference type="Gene3D" id="3.40.50.720">
    <property type="entry name" value="NAD(P)-binding Rossmann-like Domain"/>
    <property type="match status" value="1"/>
</dbReference>
<dbReference type="Gene3D" id="3.90.180.10">
    <property type="entry name" value="Medium-chain alcohol dehydrogenases, catalytic domain"/>
    <property type="match status" value="1"/>
</dbReference>
<dbReference type="STRING" id="1032480.MLP_34420"/>
<accession>F5XMJ9</accession>
<dbReference type="InterPro" id="IPR011032">
    <property type="entry name" value="GroES-like_sf"/>
</dbReference>
<dbReference type="SUPFAM" id="SSF51735">
    <property type="entry name" value="NAD(P)-binding Rossmann-fold domains"/>
    <property type="match status" value="1"/>
</dbReference>
<dbReference type="AlphaFoldDB" id="F5XMJ9"/>
<dbReference type="InterPro" id="IPR020843">
    <property type="entry name" value="ER"/>
</dbReference>
<dbReference type="CDD" id="cd05289">
    <property type="entry name" value="MDR_like_2"/>
    <property type="match status" value="1"/>
</dbReference>
<dbReference type="eggNOG" id="COG0604">
    <property type="taxonomic scope" value="Bacteria"/>
</dbReference>
<dbReference type="PANTHER" id="PTHR44154:SF1">
    <property type="entry name" value="QUINONE OXIDOREDUCTASE"/>
    <property type="match status" value="1"/>
</dbReference>
<evidence type="ECO:0000256" key="1">
    <source>
        <dbReference type="ARBA" id="ARBA00022857"/>
    </source>
</evidence>
<dbReference type="SUPFAM" id="SSF50129">
    <property type="entry name" value="GroES-like"/>
    <property type="match status" value="1"/>
</dbReference>
<organism evidence="3 4">
    <name type="scientific">Microlunatus phosphovorus (strain ATCC 700054 / DSM 10555 / JCM 9379 / NBRC 101784 / NCIMB 13414 / VKM Ac-1990 / NM-1)</name>
    <dbReference type="NCBI Taxonomy" id="1032480"/>
    <lineage>
        <taxon>Bacteria</taxon>
        <taxon>Bacillati</taxon>
        <taxon>Actinomycetota</taxon>
        <taxon>Actinomycetes</taxon>
        <taxon>Propionibacteriales</taxon>
        <taxon>Propionibacteriaceae</taxon>
        <taxon>Microlunatus</taxon>
    </lineage>
</organism>
<dbReference type="Proteomes" id="UP000007947">
    <property type="component" value="Chromosome"/>
</dbReference>
<dbReference type="Pfam" id="PF08240">
    <property type="entry name" value="ADH_N"/>
    <property type="match status" value="1"/>
</dbReference>
<dbReference type="Pfam" id="PF13602">
    <property type="entry name" value="ADH_zinc_N_2"/>
    <property type="match status" value="1"/>
</dbReference>
<evidence type="ECO:0000313" key="3">
    <source>
        <dbReference type="EMBL" id="BAK36456.1"/>
    </source>
</evidence>
<sequence length="299" mass="30017">MRALRIHAYGGPEQLRIDDVPEPHAGPGEIRIKVGAASINPFDGKVLRGLTSGGRPLAQPIGLGLDGAGVVDEIGDGVTGVAIGDDVFGLGRQTQAEHAVLTSWAPKPASLDWGVAGAAGTVVETATRGLELLGVGPGSTVLIDGASGGVGAVAVQIAKARGATVLGSASERNADYLREIGAIPITYGDGLAARLADAGYSRLDAVFDVAGKTPIADLTGLVSDPAQVVSIANFSAGDAGARVTGGGEIDKAAALAESARLLAESRVVIKVQTFPLERAAEGYAAVLSGHTRGKIVLLP</sequence>
<proteinExistence type="predicted"/>
<dbReference type="GO" id="GO:0016491">
    <property type="term" value="F:oxidoreductase activity"/>
    <property type="evidence" value="ECO:0007669"/>
    <property type="project" value="InterPro"/>
</dbReference>